<organism evidence="5 6">
    <name type="scientific">Duffyella gerundensis</name>
    <dbReference type="NCBI Taxonomy" id="1619313"/>
    <lineage>
        <taxon>Bacteria</taxon>
        <taxon>Pseudomonadati</taxon>
        <taxon>Pseudomonadota</taxon>
        <taxon>Gammaproteobacteria</taxon>
        <taxon>Enterobacterales</taxon>
        <taxon>Erwiniaceae</taxon>
        <taxon>Duffyella</taxon>
    </lineage>
</organism>
<dbReference type="STRING" id="1619313.EM595_0913"/>
<protein>
    <recommendedName>
        <fullName evidence="7">Anti-adapter protein IraP</fullName>
    </recommendedName>
</protein>
<keyword evidence="6" id="KW-1185">Reference proteome</keyword>
<proteinExistence type="predicted"/>
<dbReference type="InterPro" id="IPR019732">
    <property type="entry name" value="SigmaS_Anti-adapt_IraP"/>
</dbReference>
<keyword evidence="1" id="KW-0963">Cytoplasm</keyword>
<accession>A0A0U5E7K4</accession>
<evidence type="ECO:0000256" key="2">
    <source>
        <dbReference type="ARBA" id="ARBA00023016"/>
    </source>
</evidence>
<evidence type="ECO:0000256" key="3">
    <source>
        <dbReference type="ARBA" id="ARBA00023054"/>
    </source>
</evidence>
<name>A0A0U5E7K4_9GAMM</name>
<dbReference type="Proteomes" id="UP000059419">
    <property type="component" value="Chromosome 1"/>
</dbReference>
<dbReference type="GeneID" id="84614077"/>
<evidence type="ECO:0000313" key="6">
    <source>
        <dbReference type="Proteomes" id="UP000059419"/>
    </source>
</evidence>
<reference evidence="6" key="1">
    <citation type="submission" date="2015-11" db="EMBL/GenBank/DDBJ databases">
        <authorList>
            <person name="Blom J."/>
        </authorList>
    </citation>
    <scope>NUCLEOTIDE SEQUENCE [LARGE SCALE GENOMIC DNA]</scope>
</reference>
<dbReference type="GO" id="GO:0005737">
    <property type="term" value="C:cytoplasm"/>
    <property type="evidence" value="ECO:0007669"/>
    <property type="project" value="InterPro"/>
</dbReference>
<feature type="coiled-coil region" evidence="4">
    <location>
        <begin position="5"/>
        <end position="32"/>
    </location>
</feature>
<gene>
    <name evidence="5" type="ORF">EM595_0913</name>
</gene>
<evidence type="ECO:0000256" key="1">
    <source>
        <dbReference type="ARBA" id="ARBA00022490"/>
    </source>
</evidence>
<dbReference type="Pfam" id="PF10796">
    <property type="entry name" value="Anti-adapt_IraP"/>
    <property type="match status" value="1"/>
</dbReference>
<dbReference type="KEGG" id="ege:EM595_0913"/>
<dbReference type="RefSeq" id="WP_067428278.1">
    <property type="nucleotide sequence ID" value="NZ_CP072598.1"/>
</dbReference>
<evidence type="ECO:0008006" key="7">
    <source>
        <dbReference type="Google" id="ProtNLM"/>
    </source>
</evidence>
<evidence type="ECO:0000256" key="4">
    <source>
        <dbReference type="SAM" id="Coils"/>
    </source>
</evidence>
<sequence>MKNLIAELLIKLAEKECEAEALIAKVDALEIAVTAMLERMSRDQQQDIALLLKTAISRADDPAAPKPTSRLLYDYVDKIVQQSPG</sequence>
<keyword evidence="3 4" id="KW-0175">Coiled coil</keyword>
<dbReference type="AlphaFoldDB" id="A0A0U5E7K4"/>
<dbReference type="PATRIC" id="fig|1619313.3.peg.953"/>
<dbReference type="EMBL" id="LN907827">
    <property type="protein sequence ID" value="CUU23149.1"/>
    <property type="molecule type" value="Genomic_DNA"/>
</dbReference>
<evidence type="ECO:0000313" key="5">
    <source>
        <dbReference type="EMBL" id="CUU23149.1"/>
    </source>
</evidence>
<keyword evidence="2" id="KW-0346">Stress response</keyword>